<keyword evidence="5" id="KW-1185">Reference proteome</keyword>
<dbReference type="PANTHER" id="PTHR46163:SF5">
    <property type="entry name" value="TYROSINE-PROTEIN PHOSPHATASE"/>
    <property type="match status" value="1"/>
</dbReference>
<accession>A0ABR1DLZ4</accession>
<evidence type="ECO:0008006" key="6">
    <source>
        <dbReference type="Google" id="ProtNLM"/>
    </source>
</evidence>
<reference evidence="4 5" key="1">
    <citation type="submission" date="2023-08" db="EMBL/GenBank/DDBJ databases">
        <title>A Necator americanus chromosomal reference genome.</title>
        <authorList>
            <person name="Ilik V."/>
            <person name="Petrzelkova K.J."/>
            <person name="Pardy F."/>
            <person name="Fuh T."/>
            <person name="Niatou-Singa F.S."/>
            <person name="Gouil Q."/>
            <person name="Baker L."/>
            <person name="Ritchie M.E."/>
            <person name="Jex A.R."/>
            <person name="Gazzola D."/>
            <person name="Li H."/>
            <person name="Toshio Fujiwara R."/>
            <person name="Zhan B."/>
            <person name="Aroian R.V."/>
            <person name="Pafco B."/>
            <person name="Schwarz E.M."/>
        </authorList>
    </citation>
    <scope>NUCLEOTIDE SEQUENCE [LARGE SCALE GENOMIC DNA]</scope>
    <source>
        <strain evidence="4 5">Aroian</strain>
        <tissue evidence="4">Whole animal</tissue>
    </source>
</reference>
<dbReference type="PROSITE" id="PS50056">
    <property type="entry name" value="TYR_PHOSPHATASE_2"/>
    <property type="match status" value="1"/>
</dbReference>
<dbReference type="PANTHER" id="PTHR46163">
    <property type="entry name" value="TYROSINE-PROTEIN PHOSPHATASE-RELATED"/>
    <property type="match status" value="1"/>
</dbReference>
<dbReference type="InterPro" id="IPR003595">
    <property type="entry name" value="Tyr_Pase_cat"/>
</dbReference>
<dbReference type="Proteomes" id="UP001303046">
    <property type="component" value="Unassembled WGS sequence"/>
</dbReference>
<dbReference type="Gene3D" id="3.90.190.10">
    <property type="entry name" value="Protein tyrosine phosphatase superfamily"/>
    <property type="match status" value="1"/>
</dbReference>
<dbReference type="InterPro" id="IPR016130">
    <property type="entry name" value="Tyr_Pase_AS"/>
</dbReference>
<dbReference type="Pfam" id="PF00102">
    <property type="entry name" value="Y_phosphatase"/>
    <property type="match status" value="1"/>
</dbReference>
<feature type="region of interest" description="Disordered" evidence="1">
    <location>
        <begin position="111"/>
        <end position="140"/>
    </location>
</feature>
<gene>
    <name evidence="4" type="primary">Necator_chrIV.g16382</name>
    <name evidence="4" type="ORF">RB195_003086</name>
</gene>
<dbReference type="InterPro" id="IPR052782">
    <property type="entry name" value="Oocyte-zygote_transition_reg"/>
</dbReference>
<organism evidence="4 5">
    <name type="scientific">Necator americanus</name>
    <name type="common">Human hookworm</name>
    <dbReference type="NCBI Taxonomy" id="51031"/>
    <lineage>
        <taxon>Eukaryota</taxon>
        <taxon>Metazoa</taxon>
        <taxon>Ecdysozoa</taxon>
        <taxon>Nematoda</taxon>
        <taxon>Chromadorea</taxon>
        <taxon>Rhabditida</taxon>
        <taxon>Rhabditina</taxon>
        <taxon>Rhabditomorpha</taxon>
        <taxon>Strongyloidea</taxon>
        <taxon>Ancylostomatidae</taxon>
        <taxon>Bunostominae</taxon>
        <taxon>Necator</taxon>
    </lineage>
</organism>
<feature type="compositionally biased region" description="Polar residues" evidence="1">
    <location>
        <begin position="120"/>
        <end position="137"/>
    </location>
</feature>
<dbReference type="InterPro" id="IPR029021">
    <property type="entry name" value="Prot-tyrosine_phosphatase-like"/>
</dbReference>
<feature type="domain" description="Tyrosine-protein phosphatase" evidence="2">
    <location>
        <begin position="214"/>
        <end position="442"/>
    </location>
</feature>
<evidence type="ECO:0000313" key="4">
    <source>
        <dbReference type="EMBL" id="KAK6751476.1"/>
    </source>
</evidence>
<dbReference type="InterPro" id="IPR000242">
    <property type="entry name" value="PTP_cat"/>
</dbReference>
<dbReference type="SUPFAM" id="SSF52799">
    <property type="entry name" value="(Phosphotyrosine protein) phosphatases II"/>
    <property type="match status" value="1"/>
</dbReference>
<dbReference type="PROSITE" id="PS50055">
    <property type="entry name" value="TYR_PHOSPHATASE_PTP"/>
    <property type="match status" value="1"/>
</dbReference>
<evidence type="ECO:0000259" key="2">
    <source>
        <dbReference type="PROSITE" id="PS50055"/>
    </source>
</evidence>
<dbReference type="PRINTS" id="PR00700">
    <property type="entry name" value="PRTYPHPHTASE"/>
</dbReference>
<protein>
    <recommendedName>
        <fullName evidence="6">Protein-tyrosine phosphatase</fullName>
    </recommendedName>
</protein>
<sequence>MRRNGRAETSEGASDGTIGIDQASAEVAIEVLFTEEIKIESEAGTKLQHSILGRTVGTAKCSSSSYAQGPLVDPKLSKYNHLSATQGSDVHLVADNFIGRQNQLDSMFRGSRKKFGRSPSLRTQRSQKSSKSVTQSLIEDETVIDKREDSKIEMTMKSTREPKTASKEKLLVYRFVRRTMEKGVQGLRTEFLSMKRSNNLALMRKFVQMNPQGKNRYKDVGCLDATRVKLMNCCDDDYIHANYVATPTCSRRFICTQAPLEKTSKDFWLMCIQDRVEFIVMLCNFFEKGARKCFQYFPTSGSLQFDDITITFVKSTMVRFVCSTNAHVRISAFLVERHGKRMKVKHVHWVDWPDRGVPPADTAIVQILDIIKSTQTPIVVHCSAGVGRTGSIVMIQYILESLSLNQPIEESDKILLKLRSQRANTIQTDQQYLFVHQVLLNYFQENQLLDAAWKPYLDNFTRLYNKFVF</sequence>
<dbReference type="SMART" id="SM00194">
    <property type="entry name" value="PTPc"/>
    <property type="match status" value="1"/>
</dbReference>
<comment type="caution">
    <text evidence="4">The sequence shown here is derived from an EMBL/GenBank/DDBJ whole genome shotgun (WGS) entry which is preliminary data.</text>
</comment>
<evidence type="ECO:0000256" key="1">
    <source>
        <dbReference type="SAM" id="MobiDB-lite"/>
    </source>
</evidence>
<evidence type="ECO:0000259" key="3">
    <source>
        <dbReference type="PROSITE" id="PS50056"/>
    </source>
</evidence>
<dbReference type="InterPro" id="IPR000387">
    <property type="entry name" value="Tyr_Pase_dom"/>
</dbReference>
<feature type="domain" description="Tyrosine specific protein phosphatases" evidence="3">
    <location>
        <begin position="362"/>
        <end position="433"/>
    </location>
</feature>
<name>A0ABR1DLZ4_NECAM</name>
<dbReference type="PROSITE" id="PS00383">
    <property type="entry name" value="TYR_PHOSPHATASE_1"/>
    <property type="match status" value="1"/>
</dbReference>
<proteinExistence type="predicted"/>
<dbReference type="EMBL" id="JAVFWL010000004">
    <property type="protein sequence ID" value="KAK6751476.1"/>
    <property type="molecule type" value="Genomic_DNA"/>
</dbReference>
<dbReference type="SMART" id="SM00404">
    <property type="entry name" value="PTPc_motif"/>
    <property type="match status" value="1"/>
</dbReference>
<dbReference type="CDD" id="cd00047">
    <property type="entry name" value="PTPc"/>
    <property type="match status" value="1"/>
</dbReference>
<evidence type="ECO:0000313" key="5">
    <source>
        <dbReference type="Proteomes" id="UP001303046"/>
    </source>
</evidence>